<protein>
    <submittedName>
        <fullName evidence="3">Glycopeptide antibiotics resistance protein</fullName>
    </submittedName>
</protein>
<evidence type="ECO:0000256" key="1">
    <source>
        <dbReference type="SAM" id="Phobius"/>
    </source>
</evidence>
<dbReference type="InterPro" id="IPR006976">
    <property type="entry name" value="VanZ-like"/>
</dbReference>
<proteinExistence type="predicted"/>
<evidence type="ECO:0000259" key="2">
    <source>
        <dbReference type="Pfam" id="PF04892"/>
    </source>
</evidence>
<dbReference type="EMBL" id="JACHXW010000002">
    <property type="protein sequence ID" value="MBB3151068.1"/>
    <property type="molecule type" value="Genomic_DNA"/>
</dbReference>
<keyword evidence="1" id="KW-1133">Transmembrane helix</keyword>
<feature type="transmembrane region" description="Helical" evidence="1">
    <location>
        <begin position="9"/>
        <end position="31"/>
    </location>
</feature>
<keyword evidence="1" id="KW-0472">Membrane</keyword>
<dbReference type="PANTHER" id="PTHR36834:SF1">
    <property type="entry name" value="INTEGRAL MEMBRANE PROTEIN"/>
    <property type="match status" value="1"/>
</dbReference>
<sequence>MKTNDIQFMILRVVFLITFLVYLLLLLKVILFKAASPFTMMDYLLDFNLKDFKRSLTLSSNFVPFKTISSYAFHTSNQNIVIRNVVGNIILFIPFGFLLPVIAGRKLNFVQLIISSFLLSLFLELIQLFSRIGSFDVDDLLLNTLGAILGFFTLNVITKVIRHRVRK</sequence>
<keyword evidence="1" id="KW-0812">Transmembrane</keyword>
<keyword evidence="4" id="KW-1185">Reference proteome</keyword>
<evidence type="ECO:0000313" key="4">
    <source>
        <dbReference type="Proteomes" id="UP000518605"/>
    </source>
</evidence>
<dbReference type="Proteomes" id="UP000518605">
    <property type="component" value="Unassembled WGS sequence"/>
</dbReference>
<reference evidence="3 4" key="1">
    <citation type="submission" date="2020-08" db="EMBL/GenBank/DDBJ databases">
        <title>Genomic Encyclopedia of Type Strains, Phase III (KMG-III): the genomes of soil and plant-associated and newly described type strains.</title>
        <authorList>
            <person name="Whitman W."/>
        </authorList>
    </citation>
    <scope>NUCLEOTIDE SEQUENCE [LARGE SCALE GENOMIC DNA]</scope>
    <source>
        <strain evidence="3 4">CECT 8234</strain>
    </source>
</reference>
<feature type="transmembrane region" description="Helical" evidence="1">
    <location>
        <begin position="109"/>
        <end position="129"/>
    </location>
</feature>
<dbReference type="AlphaFoldDB" id="A0A7W5C4L8"/>
<feature type="domain" description="VanZ-like" evidence="2">
    <location>
        <begin position="19"/>
        <end position="155"/>
    </location>
</feature>
<dbReference type="RefSeq" id="WP_183559602.1">
    <property type="nucleotide sequence ID" value="NZ_CBCSLB010000009.1"/>
</dbReference>
<comment type="caution">
    <text evidence="3">The sequence shown here is derived from an EMBL/GenBank/DDBJ whole genome shotgun (WGS) entry which is preliminary data.</text>
</comment>
<feature type="transmembrane region" description="Helical" evidence="1">
    <location>
        <begin position="141"/>
        <end position="161"/>
    </location>
</feature>
<organism evidence="3 4">
    <name type="scientific">Paenibacillus endophyticus</name>
    <dbReference type="NCBI Taxonomy" id="1294268"/>
    <lineage>
        <taxon>Bacteria</taxon>
        <taxon>Bacillati</taxon>
        <taxon>Bacillota</taxon>
        <taxon>Bacilli</taxon>
        <taxon>Bacillales</taxon>
        <taxon>Paenibacillaceae</taxon>
        <taxon>Paenibacillus</taxon>
    </lineage>
</organism>
<accession>A0A7W5C4L8</accession>
<gene>
    <name evidence="3" type="ORF">FHS16_001102</name>
</gene>
<dbReference type="PANTHER" id="PTHR36834">
    <property type="entry name" value="MEMBRANE PROTEIN-RELATED"/>
    <property type="match status" value="1"/>
</dbReference>
<dbReference type="InterPro" id="IPR053150">
    <property type="entry name" value="Teicoplanin_resist-assoc"/>
</dbReference>
<feature type="transmembrane region" description="Helical" evidence="1">
    <location>
        <begin position="80"/>
        <end position="102"/>
    </location>
</feature>
<name>A0A7W5C4L8_9BACL</name>
<dbReference type="Pfam" id="PF04892">
    <property type="entry name" value="VanZ"/>
    <property type="match status" value="1"/>
</dbReference>
<evidence type="ECO:0000313" key="3">
    <source>
        <dbReference type="EMBL" id="MBB3151068.1"/>
    </source>
</evidence>